<accession>A0A0C9X3G3</accession>
<organism evidence="2 3">
    <name type="scientific">Laccaria amethystina LaAM-08-1</name>
    <dbReference type="NCBI Taxonomy" id="1095629"/>
    <lineage>
        <taxon>Eukaryota</taxon>
        <taxon>Fungi</taxon>
        <taxon>Dikarya</taxon>
        <taxon>Basidiomycota</taxon>
        <taxon>Agaricomycotina</taxon>
        <taxon>Agaricomycetes</taxon>
        <taxon>Agaricomycetidae</taxon>
        <taxon>Agaricales</taxon>
        <taxon>Agaricineae</taxon>
        <taxon>Hydnangiaceae</taxon>
        <taxon>Laccaria</taxon>
    </lineage>
</organism>
<keyword evidence="1" id="KW-0472">Membrane</keyword>
<feature type="transmembrane region" description="Helical" evidence="1">
    <location>
        <begin position="20"/>
        <end position="39"/>
    </location>
</feature>
<evidence type="ECO:0000256" key="1">
    <source>
        <dbReference type="SAM" id="Phobius"/>
    </source>
</evidence>
<evidence type="ECO:0000313" key="2">
    <source>
        <dbReference type="EMBL" id="KIK06690.1"/>
    </source>
</evidence>
<keyword evidence="3" id="KW-1185">Reference proteome</keyword>
<reference evidence="2 3" key="1">
    <citation type="submission" date="2014-04" db="EMBL/GenBank/DDBJ databases">
        <authorList>
            <consortium name="DOE Joint Genome Institute"/>
            <person name="Kuo A."/>
            <person name="Kohler A."/>
            <person name="Nagy L.G."/>
            <person name="Floudas D."/>
            <person name="Copeland A."/>
            <person name="Barry K.W."/>
            <person name="Cichocki N."/>
            <person name="Veneault-Fourrey C."/>
            <person name="LaButti K."/>
            <person name="Lindquist E.A."/>
            <person name="Lipzen A."/>
            <person name="Lundell T."/>
            <person name="Morin E."/>
            <person name="Murat C."/>
            <person name="Sun H."/>
            <person name="Tunlid A."/>
            <person name="Henrissat B."/>
            <person name="Grigoriev I.V."/>
            <person name="Hibbett D.S."/>
            <person name="Martin F."/>
            <person name="Nordberg H.P."/>
            <person name="Cantor M.N."/>
            <person name="Hua S.X."/>
        </authorList>
    </citation>
    <scope>NUCLEOTIDE SEQUENCE [LARGE SCALE GENOMIC DNA]</scope>
    <source>
        <strain evidence="2 3">LaAM-08-1</strain>
    </source>
</reference>
<dbReference type="AlphaFoldDB" id="A0A0C9X3G3"/>
<sequence>ITMHHRMEGQLLTQTQEEAVLIGGFALLWIAVLVAWRAFTTKDVWGKQTLAEMPSPCSSDVGYCVVDEYFY</sequence>
<gene>
    <name evidence="2" type="ORF">K443DRAFT_88724</name>
</gene>
<dbReference type="OrthoDB" id="3266871at2759"/>
<feature type="non-terminal residue" evidence="2">
    <location>
        <position position="71"/>
    </location>
</feature>
<keyword evidence="1" id="KW-0812">Transmembrane</keyword>
<protein>
    <submittedName>
        <fullName evidence="2">Uncharacterized protein</fullName>
    </submittedName>
</protein>
<dbReference type="STRING" id="1095629.A0A0C9X3G3"/>
<reference evidence="3" key="2">
    <citation type="submission" date="2015-01" db="EMBL/GenBank/DDBJ databases">
        <title>Evolutionary Origins and Diversification of the Mycorrhizal Mutualists.</title>
        <authorList>
            <consortium name="DOE Joint Genome Institute"/>
            <consortium name="Mycorrhizal Genomics Consortium"/>
            <person name="Kohler A."/>
            <person name="Kuo A."/>
            <person name="Nagy L.G."/>
            <person name="Floudas D."/>
            <person name="Copeland A."/>
            <person name="Barry K.W."/>
            <person name="Cichocki N."/>
            <person name="Veneault-Fourrey C."/>
            <person name="LaButti K."/>
            <person name="Lindquist E.A."/>
            <person name="Lipzen A."/>
            <person name="Lundell T."/>
            <person name="Morin E."/>
            <person name="Murat C."/>
            <person name="Riley R."/>
            <person name="Ohm R."/>
            <person name="Sun H."/>
            <person name="Tunlid A."/>
            <person name="Henrissat B."/>
            <person name="Grigoriev I.V."/>
            <person name="Hibbett D.S."/>
            <person name="Martin F."/>
        </authorList>
    </citation>
    <scope>NUCLEOTIDE SEQUENCE [LARGE SCALE GENOMIC DNA]</scope>
    <source>
        <strain evidence="3">LaAM-08-1</strain>
    </source>
</reference>
<dbReference type="Proteomes" id="UP000054477">
    <property type="component" value="Unassembled WGS sequence"/>
</dbReference>
<evidence type="ECO:0000313" key="3">
    <source>
        <dbReference type="Proteomes" id="UP000054477"/>
    </source>
</evidence>
<dbReference type="EMBL" id="KN838551">
    <property type="protein sequence ID" value="KIK06690.1"/>
    <property type="molecule type" value="Genomic_DNA"/>
</dbReference>
<dbReference type="HOGENOM" id="CLU_2746947_0_0_1"/>
<keyword evidence="1" id="KW-1133">Transmembrane helix</keyword>
<name>A0A0C9X3G3_9AGAR</name>
<proteinExistence type="predicted"/>